<reference evidence="2 3" key="1">
    <citation type="submission" date="2018-03" db="EMBL/GenBank/DDBJ databases">
        <authorList>
            <person name="Keele B.F."/>
        </authorList>
    </citation>
    <scope>NUCLEOTIDE SEQUENCE [LARGE SCALE GENOMIC DNA]</scope>
    <source>
        <strain evidence="2 3">CECT 8599</strain>
    </source>
</reference>
<evidence type="ECO:0000313" key="3">
    <source>
        <dbReference type="Proteomes" id="UP000244880"/>
    </source>
</evidence>
<dbReference type="Gene3D" id="3.30.70.100">
    <property type="match status" value="1"/>
</dbReference>
<name>A0A2R8BGW9_9RHOB</name>
<dbReference type="Proteomes" id="UP000244880">
    <property type="component" value="Unassembled WGS sequence"/>
</dbReference>
<dbReference type="SUPFAM" id="SSF54909">
    <property type="entry name" value="Dimeric alpha+beta barrel"/>
    <property type="match status" value="1"/>
</dbReference>
<dbReference type="RefSeq" id="WP_108829223.1">
    <property type="nucleotide sequence ID" value="NZ_OMOR01000001.1"/>
</dbReference>
<accession>A0A2R8BGW9</accession>
<dbReference type="Pfam" id="PF07045">
    <property type="entry name" value="DUF1330"/>
    <property type="match status" value="1"/>
</dbReference>
<proteinExistence type="predicted"/>
<sequence length="143" mass="15950">MPHHIDPNRAQFDAFKDLPRDQPIEMLNLVQFKIHAEYPADHPMHGQNLSGADAYKNYGSETGPILQKVGGTILWRGRCESVLIGPDDETWDACFIARYPNSGAFLAMVTDPDYQKAVVHRQAAVLTSRLIRHGTTTEGDTFG</sequence>
<dbReference type="PANTHER" id="PTHR40257">
    <property type="match status" value="1"/>
</dbReference>
<dbReference type="OrthoDB" id="8909581at2"/>
<dbReference type="AlphaFoldDB" id="A0A2R8BGW9"/>
<gene>
    <name evidence="2" type="ORF">ASD8599_02996</name>
</gene>
<dbReference type="EMBL" id="OMOR01000001">
    <property type="protein sequence ID" value="SPH22251.1"/>
    <property type="molecule type" value="Genomic_DNA"/>
</dbReference>
<feature type="domain" description="DUF1330" evidence="1">
    <location>
        <begin position="52"/>
        <end position="126"/>
    </location>
</feature>
<dbReference type="InterPro" id="IPR011008">
    <property type="entry name" value="Dimeric_a/b-barrel"/>
</dbReference>
<keyword evidence="3" id="KW-1185">Reference proteome</keyword>
<protein>
    <recommendedName>
        <fullName evidence="1">DUF1330 domain-containing protein</fullName>
    </recommendedName>
</protein>
<dbReference type="InterPro" id="IPR010753">
    <property type="entry name" value="DUF1330"/>
</dbReference>
<evidence type="ECO:0000313" key="2">
    <source>
        <dbReference type="EMBL" id="SPH22251.1"/>
    </source>
</evidence>
<dbReference type="PANTHER" id="PTHR40257:SF1">
    <property type="entry name" value="DUF1330 DOMAIN-CONTAINING PROTEIN"/>
    <property type="match status" value="1"/>
</dbReference>
<evidence type="ECO:0000259" key="1">
    <source>
        <dbReference type="Pfam" id="PF07045"/>
    </source>
</evidence>
<organism evidence="2 3">
    <name type="scientific">Ascidiaceihabitans donghaensis</name>
    <dbReference type="NCBI Taxonomy" id="1510460"/>
    <lineage>
        <taxon>Bacteria</taxon>
        <taxon>Pseudomonadati</taxon>
        <taxon>Pseudomonadota</taxon>
        <taxon>Alphaproteobacteria</taxon>
        <taxon>Rhodobacterales</taxon>
        <taxon>Paracoccaceae</taxon>
        <taxon>Ascidiaceihabitans</taxon>
    </lineage>
</organism>